<keyword evidence="3" id="KW-1185">Reference proteome</keyword>
<gene>
    <name evidence="2" type="ORF">GCM10009838_24160</name>
</gene>
<dbReference type="EMBL" id="BAAAQM010000011">
    <property type="protein sequence ID" value="GAA1965747.1"/>
    <property type="molecule type" value="Genomic_DNA"/>
</dbReference>
<protein>
    <submittedName>
        <fullName evidence="2">Alpha/beta hydrolase</fullName>
    </submittedName>
</protein>
<accession>A0ABN2R9S0</accession>
<proteinExistence type="predicted"/>
<evidence type="ECO:0000256" key="1">
    <source>
        <dbReference type="SAM" id="SignalP"/>
    </source>
</evidence>
<evidence type="ECO:0000313" key="2">
    <source>
        <dbReference type="EMBL" id="GAA1965747.1"/>
    </source>
</evidence>
<dbReference type="Gene3D" id="3.40.50.1820">
    <property type="entry name" value="alpha/beta hydrolase"/>
    <property type="match status" value="1"/>
</dbReference>
<dbReference type="Proteomes" id="UP001499854">
    <property type="component" value="Unassembled WGS sequence"/>
</dbReference>
<evidence type="ECO:0000313" key="3">
    <source>
        <dbReference type="Proteomes" id="UP001499854"/>
    </source>
</evidence>
<reference evidence="2 3" key="1">
    <citation type="journal article" date="2019" name="Int. J. Syst. Evol. Microbiol.">
        <title>The Global Catalogue of Microorganisms (GCM) 10K type strain sequencing project: providing services to taxonomists for standard genome sequencing and annotation.</title>
        <authorList>
            <consortium name="The Broad Institute Genomics Platform"/>
            <consortium name="The Broad Institute Genome Sequencing Center for Infectious Disease"/>
            <person name="Wu L."/>
            <person name="Ma J."/>
        </authorList>
    </citation>
    <scope>NUCLEOTIDE SEQUENCE [LARGE SCALE GENOMIC DNA]</scope>
    <source>
        <strain evidence="2 3">JCM 16013</strain>
    </source>
</reference>
<organism evidence="2 3">
    <name type="scientific">Catenulispora subtropica</name>
    <dbReference type="NCBI Taxonomy" id="450798"/>
    <lineage>
        <taxon>Bacteria</taxon>
        <taxon>Bacillati</taxon>
        <taxon>Actinomycetota</taxon>
        <taxon>Actinomycetes</taxon>
        <taxon>Catenulisporales</taxon>
        <taxon>Catenulisporaceae</taxon>
        <taxon>Catenulispora</taxon>
    </lineage>
</organism>
<sequence>MRKKRAATGLAAALALTAAGVGTGGAAEARTATGTTGTTGALTGTLNGAPYVVDVPPQWNGTLLLWNHAFDPGVSTAQDADPDHAEVKAWLLAHGYALAGIHYANVAYPTPEAVGADLALLTWFRAHVGRPTTTLVWGRSLGGQLTAQLAERAAPAFDGALPMCGETAGPTANFNALLDAAYTLNTLVWPTTPVQIAHIGEPDANQAKAIGQLMTAWQAPDPRTRARLALAGALADIPDWADSLAPEPTALGDRVDNLVAYLAYEVPGFLWGSGRADTEARLGGNPSWNIGVDYRTQLASSATRDLVAQAYAADGAGGQAALDADLTALNGGPRVAPDAGAVAALAVQGSITGRIGVPTLTLHDTGDGIAPVGNERSYADAAARTGRSGLLRQAFVARANHCFFTGAEELAALQALIARVGTGQWPDTGAAALNTAAGAFGPDYRQMWSYFQEGTATVPSAFVDTRPAPFLRGPR</sequence>
<name>A0ABN2R9S0_9ACTN</name>
<dbReference type="SUPFAM" id="SSF53474">
    <property type="entry name" value="alpha/beta-Hydrolases"/>
    <property type="match status" value="1"/>
</dbReference>
<feature type="signal peptide" evidence="1">
    <location>
        <begin position="1"/>
        <end position="26"/>
    </location>
</feature>
<dbReference type="InterPro" id="IPR029058">
    <property type="entry name" value="AB_hydrolase_fold"/>
</dbReference>
<dbReference type="GO" id="GO:0016787">
    <property type="term" value="F:hydrolase activity"/>
    <property type="evidence" value="ECO:0007669"/>
    <property type="project" value="UniProtKB-KW"/>
</dbReference>
<comment type="caution">
    <text evidence="2">The sequence shown here is derived from an EMBL/GenBank/DDBJ whole genome shotgun (WGS) entry which is preliminary data.</text>
</comment>
<keyword evidence="2" id="KW-0378">Hydrolase</keyword>
<keyword evidence="1" id="KW-0732">Signal</keyword>
<feature type="chain" id="PRO_5046964500" evidence="1">
    <location>
        <begin position="27"/>
        <end position="475"/>
    </location>
</feature>
<dbReference type="RefSeq" id="WP_344657056.1">
    <property type="nucleotide sequence ID" value="NZ_BAAAQM010000011.1"/>
</dbReference>